<evidence type="ECO:0000256" key="2">
    <source>
        <dbReference type="ARBA" id="ARBA00022448"/>
    </source>
</evidence>
<dbReference type="EMBL" id="QEAM01000971">
    <property type="protein sequence ID" value="TPX32481.1"/>
    <property type="molecule type" value="Genomic_DNA"/>
</dbReference>
<dbReference type="Pfam" id="PF00755">
    <property type="entry name" value="Carn_acyltransf"/>
    <property type="match status" value="2"/>
</dbReference>
<organism evidence="9 10">
    <name type="scientific">Synchytrium endobioticum</name>
    <dbReference type="NCBI Taxonomy" id="286115"/>
    <lineage>
        <taxon>Eukaryota</taxon>
        <taxon>Fungi</taxon>
        <taxon>Fungi incertae sedis</taxon>
        <taxon>Chytridiomycota</taxon>
        <taxon>Chytridiomycota incertae sedis</taxon>
        <taxon>Chytridiomycetes</taxon>
        <taxon>Synchytriales</taxon>
        <taxon>Synchytriaceae</taxon>
        <taxon>Synchytrium</taxon>
    </lineage>
</organism>
<dbReference type="InterPro" id="IPR023213">
    <property type="entry name" value="CAT-like_dom_sf"/>
</dbReference>
<reference evidence="9 10" key="1">
    <citation type="journal article" date="2019" name="Sci. Rep.">
        <title>Comparative genomics of chytrid fungi reveal insights into the obligate biotrophic and pathogenic lifestyle of Synchytrium endobioticum.</title>
        <authorList>
            <person name="van de Vossenberg B.T.L.H."/>
            <person name="Warris S."/>
            <person name="Nguyen H.D.T."/>
            <person name="van Gent-Pelzer M.P.E."/>
            <person name="Joly D.L."/>
            <person name="van de Geest H.C."/>
            <person name="Bonants P.J.M."/>
            <person name="Smith D.S."/>
            <person name="Levesque C.A."/>
            <person name="van der Lee T.A.J."/>
        </authorList>
    </citation>
    <scope>NUCLEOTIDE SEQUENCE [LARGE SCALE GENOMIC DNA]</scope>
    <source>
        <strain evidence="9 10">LEV6574</strain>
    </source>
</reference>
<protein>
    <recommendedName>
        <fullName evidence="8">Choline/carnitine acyltransferase domain-containing protein</fullName>
    </recommendedName>
</protein>
<dbReference type="Proteomes" id="UP000320475">
    <property type="component" value="Unassembled WGS sequence"/>
</dbReference>
<dbReference type="PANTHER" id="PTHR22589">
    <property type="entry name" value="CARNITINE O-ACYLTRANSFERASE"/>
    <property type="match status" value="1"/>
</dbReference>
<dbReference type="SUPFAM" id="SSF52777">
    <property type="entry name" value="CoA-dependent acyltransferases"/>
    <property type="match status" value="2"/>
</dbReference>
<sequence length="617" mass="68982">TLEETAKRYLRTLRPLLADAEYARSCHLVADFIKPGGIGRQLQGQRDAQESNSWLERWWFELGIYPLDHELPLNLPPVAEVTCNCPRLIAYHSWREPSLVNSNWFIVAEDHPNTPQELLTEGHPTRKNGQYTTWQIRRAAEAITCMLDYKDLIDNELLPPEGNARSGPMCMNQYRLMFGVCRVPKPKCDILVTSHPCPSRHILVLLRDQIYAVYVLDEKGRVSVSGIEKQLETAIQDVIKSKSEPPICLLTSEHRDTWAEVHKQLEELSSDNQYSFSVIETALFAVALDDYCLPITTDDLCKNAFHGMTGHNRWFDTTCTICITNDGRMGLNSEHSGCDALMPSTMFQFVEAHAPARDPANVASHPSLRAPSKLKWKVNASITKAIENADRNAKKVIANSDLTVLRFTEYGSDYIKASVKTSPDAFSQMAIQLAFYRIHKTVTATYETVLTRKFLHGRTECCRTCSVESKAFVILMDDPNCSASEKLAALRKACDCHTEYSNAASNGKGVDRHLLGLRMLLRPGESAEIFNDPAYAKSQNFRLSTSGLFPGENILGTGFGAVCEDGYGINYMVGPKVIKYGIESKCSCQQTSSIGFKDALAQALKDMAALCEREVKL</sequence>
<feature type="active site" description="Proton acceptor" evidence="7">
    <location>
        <position position="335"/>
    </location>
</feature>
<evidence type="ECO:0000313" key="9">
    <source>
        <dbReference type="EMBL" id="TPX32481.1"/>
    </source>
</evidence>
<dbReference type="GO" id="GO:0016406">
    <property type="term" value="F:carnitine O-acyltransferase activity"/>
    <property type="evidence" value="ECO:0007669"/>
    <property type="project" value="UniProtKB-ARBA"/>
</dbReference>
<dbReference type="Gene3D" id="3.30.559.70">
    <property type="entry name" value="Choline/Carnitine o-acyltransferase, domain 2"/>
    <property type="match status" value="1"/>
</dbReference>
<dbReference type="AlphaFoldDB" id="A0A507BZC1"/>
<keyword evidence="3" id="KW-0808">Transferase</keyword>
<dbReference type="PANTHER" id="PTHR22589:SF107">
    <property type="entry name" value="CHOLINE_CARNITINE ACYLTRANSFERASE DOMAIN-CONTAINING PROTEIN"/>
    <property type="match status" value="1"/>
</dbReference>
<keyword evidence="5" id="KW-0443">Lipid metabolism</keyword>
<dbReference type="VEuPathDB" id="FungiDB:SeMB42_g07377"/>
<evidence type="ECO:0000256" key="3">
    <source>
        <dbReference type="ARBA" id="ARBA00022679"/>
    </source>
</evidence>
<keyword evidence="4" id="KW-0276">Fatty acid metabolism</keyword>
<evidence type="ECO:0000256" key="4">
    <source>
        <dbReference type="ARBA" id="ARBA00022832"/>
    </source>
</evidence>
<dbReference type="Gene3D" id="1.10.275.20">
    <property type="entry name" value="Choline/Carnitine o-acyltransferase"/>
    <property type="match status" value="1"/>
</dbReference>
<evidence type="ECO:0000256" key="7">
    <source>
        <dbReference type="PIRSR" id="PIRSR600542-1"/>
    </source>
</evidence>
<evidence type="ECO:0000256" key="5">
    <source>
        <dbReference type="ARBA" id="ARBA00023098"/>
    </source>
</evidence>
<proteinExistence type="inferred from homology"/>
<dbReference type="GO" id="GO:0006631">
    <property type="term" value="P:fatty acid metabolic process"/>
    <property type="evidence" value="ECO:0007669"/>
    <property type="project" value="UniProtKB-KW"/>
</dbReference>
<gene>
    <name evidence="9" type="ORF">SeLEV6574_g08460</name>
</gene>
<keyword evidence="6" id="KW-0012">Acyltransferase</keyword>
<feature type="non-terminal residue" evidence="9">
    <location>
        <position position="1"/>
    </location>
</feature>
<dbReference type="OrthoDB" id="240216at2759"/>
<dbReference type="InterPro" id="IPR042231">
    <property type="entry name" value="Cho/carn_acyl_trans_2"/>
</dbReference>
<dbReference type="InterPro" id="IPR039551">
    <property type="entry name" value="Cho/carn_acyl_trans"/>
</dbReference>
<dbReference type="InterPro" id="IPR000542">
    <property type="entry name" value="Carn_acyl_trans"/>
</dbReference>
<comment type="similarity">
    <text evidence="1">Belongs to the carnitine/choline acetyltransferase family.</text>
</comment>
<feature type="domain" description="Choline/carnitine acyltransferase" evidence="8">
    <location>
        <begin position="1"/>
        <end position="62"/>
    </location>
</feature>
<evidence type="ECO:0000313" key="10">
    <source>
        <dbReference type="Proteomes" id="UP000320475"/>
    </source>
</evidence>
<name>A0A507BZC1_9FUNG</name>
<dbReference type="InterPro" id="IPR042572">
    <property type="entry name" value="Carn_acyl_trans_N"/>
</dbReference>
<feature type="domain" description="Choline/carnitine acyltransferase" evidence="8">
    <location>
        <begin position="90"/>
        <end position="601"/>
    </location>
</feature>
<dbReference type="Gene3D" id="3.30.559.10">
    <property type="entry name" value="Chloramphenicol acetyltransferase-like domain"/>
    <property type="match status" value="1"/>
</dbReference>
<comment type="caution">
    <text evidence="9">The sequence shown here is derived from an EMBL/GenBank/DDBJ whole genome shotgun (WGS) entry which is preliminary data.</text>
</comment>
<accession>A0A507BZC1</accession>
<evidence type="ECO:0000259" key="8">
    <source>
        <dbReference type="Pfam" id="PF00755"/>
    </source>
</evidence>
<evidence type="ECO:0000256" key="1">
    <source>
        <dbReference type="ARBA" id="ARBA00005232"/>
    </source>
</evidence>
<evidence type="ECO:0000256" key="6">
    <source>
        <dbReference type="ARBA" id="ARBA00023315"/>
    </source>
</evidence>
<keyword evidence="2" id="KW-0813">Transport</keyword>